<feature type="transmembrane region" description="Helical" evidence="13">
    <location>
        <begin position="335"/>
        <end position="358"/>
    </location>
</feature>
<keyword evidence="8 13" id="KW-0769">Symport</keyword>
<feature type="transmembrane region" description="Helical" evidence="13">
    <location>
        <begin position="395"/>
        <end position="413"/>
    </location>
</feature>
<feature type="transmembrane region" description="Helical" evidence="13">
    <location>
        <begin position="140"/>
        <end position="158"/>
    </location>
</feature>
<feature type="transmembrane region" description="Helical" evidence="13">
    <location>
        <begin position="12"/>
        <end position="32"/>
    </location>
</feature>
<evidence type="ECO:0000313" key="16">
    <source>
        <dbReference type="EMBL" id="AIK96433.1"/>
    </source>
</evidence>
<dbReference type="eggNOG" id="COG3158">
    <property type="taxonomic scope" value="Bacteria"/>
</dbReference>
<keyword evidence="11 13" id="KW-0406">Ion transport</keyword>
<dbReference type="GO" id="GO:0005886">
    <property type="term" value="C:plasma membrane"/>
    <property type="evidence" value="ECO:0007669"/>
    <property type="project" value="UniProtKB-SubCell"/>
</dbReference>
<feature type="transmembrane region" description="Helical" evidence="13">
    <location>
        <begin position="216"/>
        <end position="236"/>
    </location>
</feature>
<evidence type="ECO:0000259" key="15">
    <source>
        <dbReference type="Pfam" id="PF22776"/>
    </source>
</evidence>
<evidence type="ECO:0000256" key="11">
    <source>
        <dbReference type="ARBA" id="ARBA00023065"/>
    </source>
</evidence>
<dbReference type="InterPro" id="IPR053951">
    <property type="entry name" value="K_trans_N"/>
</dbReference>
<keyword evidence="17" id="KW-1185">Reference proteome</keyword>
<dbReference type="Pfam" id="PF22776">
    <property type="entry name" value="K_trans_C"/>
    <property type="match status" value="1"/>
</dbReference>
<evidence type="ECO:0000259" key="14">
    <source>
        <dbReference type="Pfam" id="PF02705"/>
    </source>
</evidence>
<dbReference type="Proteomes" id="UP000028926">
    <property type="component" value="Chromosome"/>
</dbReference>
<comment type="similarity">
    <text evidence="2 13">Belongs to the HAK/KUP transporter (TC 2.A.72) family.</text>
</comment>
<keyword evidence="7 13" id="KW-0812">Transmembrane</keyword>
<keyword evidence="5" id="KW-0997">Cell inner membrane</keyword>
<evidence type="ECO:0000256" key="3">
    <source>
        <dbReference type="ARBA" id="ARBA00022448"/>
    </source>
</evidence>
<feature type="transmembrane region" description="Helical" evidence="13">
    <location>
        <begin position="288"/>
        <end position="314"/>
    </location>
</feature>
<dbReference type="InterPro" id="IPR023051">
    <property type="entry name" value="Kup"/>
</dbReference>
<evidence type="ECO:0000256" key="7">
    <source>
        <dbReference type="ARBA" id="ARBA00022692"/>
    </source>
</evidence>
<feature type="domain" description="K+ potassium transporter C-terminal" evidence="15">
    <location>
        <begin position="475"/>
        <end position="623"/>
    </location>
</feature>
<comment type="function">
    <text evidence="13">Transport of potassium into the cell. Likely operates as a K(+):H(+) symporter.</text>
</comment>
<feature type="transmembrane region" description="Helical" evidence="13">
    <location>
        <begin position="364"/>
        <end position="388"/>
    </location>
</feature>
<dbReference type="HOGENOM" id="CLU_008142_4_2_5"/>
<reference evidence="16 17" key="1">
    <citation type="submission" date="2014-07" db="EMBL/GenBank/DDBJ databases">
        <title>Comparative genomic insights into amoeba endosymbionts belonging to the families of Holosporaceae and Candidatus Midichloriaceae within Rickettsiales.</title>
        <authorList>
            <person name="Wang Z."/>
            <person name="Wu M."/>
        </authorList>
    </citation>
    <scope>NUCLEOTIDE SEQUENCE [LARGE SCALE GENOMIC DNA]</scope>
    <source>
        <strain evidence="16">PRA3</strain>
    </source>
</reference>
<dbReference type="KEGG" id="paca:ID47_06300"/>
<dbReference type="OrthoDB" id="9805577at2"/>
<evidence type="ECO:0000256" key="9">
    <source>
        <dbReference type="ARBA" id="ARBA00022958"/>
    </source>
</evidence>
<evidence type="ECO:0000313" key="17">
    <source>
        <dbReference type="Proteomes" id="UP000028926"/>
    </source>
</evidence>
<evidence type="ECO:0000256" key="13">
    <source>
        <dbReference type="HAMAP-Rule" id="MF_01522"/>
    </source>
</evidence>
<keyword evidence="3 13" id="KW-0813">Transport</keyword>
<keyword evidence="10 13" id="KW-1133">Transmembrane helix</keyword>
<dbReference type="InterPro" id="IPR053952">
    <property type="entry name" value="K_trans_C"/>
</dbReference>
<feature type="transmembrane region" description="Helical" evidence="13">
    <location>
        <begin position="47"/>
        <end position="67"/>
    </location>
</feature>
<gene>
    <name evidence="16" type="primary">trkD</name>
    <name evidence="13" type="synonym">kup</name>
    <name evidence="16" type="ORF">ID47_06300</name>
</gene>
<feature type="transmembrane region" description="Helical" evidence="13">
    <location>
        <begin position="425"/>
        <end position="441"/>
    </location>
</feature>
<dbReference type="PANTHER" id="PTHR30540">
    <property type="entry name" value="OSMOTIC STRESS POTASSIUM TRANSPORTER"/>
    <property type="match status" value="1"/>
</dbReference>
<feature type="transmembrane region" description="Helical" evidence="13">
    <location>
        <begin position="248"/>
        <end position="268"/>
    </location>
</feature>
<evidence type="ECO:0000256" key="12">
    <source>
        <dbReference type="ARBA" id="ARBA00023136"/>
    </source>
</evidence>
<keyword evidence="6 13" id="KW-0633">Potassium transport</keyword>
<protein>
    <recommendedName>
        <fullName evidence="13">Probable potassium transport system protein Kup</fullName>
    </recommendedName>
</protein>
<organism evidence="16 17">
    <name type="scientific">Candidatus Odyssella acanthamoebae</name>
    <dbReference type="NCBI Taxonomy" id="91604"/>
    <lineage>
        <taxon>Bacteria</taxon>
        <taxon>Pseudomonadati</taxon>
        <taxon>Pseudomonadota</taxon>
        <taxon>Alphaproteobacteria</taxon>
        <taxon>Holosporales</taxon>
        <taxon>Candidatus Paracaedibacteraceae</taxon>
        <taxon>Candidatus Odyssella</taxon>
    </lineage>
</organism>
<comment type="subcellular location">
    <subcellularLocation>
        <location evidence="13">Cell membrane</location>
        <topology evidence="13">Multi-pass membrane protein</topology>
    </subcellularLocation>
    <subcellularLocation>
        <location evidence="1">Membrane</location>
        <topology evidence="1">Multi-pass membrane protein</topology>
    </subcellularLocation>
</comment>
<accession>A0A077AXU4</accession>
<keyword evidence="12 13" id="KW-0472">Membrane</keyword>
<dbReference type="Pfam" id="PF02705">
    <property type="entry name" value="K_trans"/>
    <property type="match status" value="1"/>
</dbReference>
<proteinExistence type="inferred from homology"/>
<evidence type="ECO:0000256" key="5">
    <source>
        <dbReference type="ARBA" id="ARBA00022519"/>
    </source>
</evidence>
<dbReference type="AlphaFoldDB" id="A0A077AXU4"/>
<feature type="domain" description="K+ potassium transporter integral membrane" evidence="14">
    <location>
        <begin position="16"/>
        <end position="463"/>
    </location>
</feature>
<evidence type="ECO:0000256" key="6">
    <source>
        <dbReference type="ARBA" id="ARBA00022538"/>
    </source>
</evidence>
<dbReference type="HAMAP" id="MF_01522">
    <property type="entry name" value="Kup"/>
    <property type="match status" value="1"/>
</dbReference>
<evidence type="ECO:0000256" key="4">
    <source>
        <dbReference type="ARBA" id="ARBA00022475"/>
    </source>
</evidence>
<keyword evidence="4 13" id="KW-1003">Cell membrane</keyword>
<dbReference type="GO" id="GO:0015079">
    <property type="term" value="F:potassium ion transmembrane transporter activity"/>
    <property type="evidence" value="ECO:0007669"/>
    <property type="project" value="UniProtKB-UniRule"/>
</dbReference>
<dbReference type="PANTHER" id="PTHR30540:SF79">
    <property type="entry name" value="LOW AFFINITY POTASSIUM TRANSPORT SYSTEM PROTEIN KUP"/>
    <property type="match status" value="1"/>
</dbReference>
<evidence type="ECO:0000256" key="10">
    <source>
        <dbReference type="ARBA" id="ARBA00022989"/>
    </source>
</evidence>
<sequence length="623" mass="69439">MLLRQEDPKPTIPFLMGAIGVVFGDIGTSPLYTIKDCLSESPYGHDFSMIMGILSLIFWSITTVVSLKYICFVLRADNNGEGGILSLLSLSMRGASDKTKKYLFGIGMIGAALFYGDAVITPAISVLSAVEGLTVVSPSFTNYIVPVASIILIILFLIQQKGTETIGNLFGPAMTLWFLVIGSLGIYQIIQTPQIIEALNPWYAYQFFHDHGPHSLAILGSVVLAITGAEALYTDLGHFGKSVIRRAWLFMVFPCLLLNYFGQGALLLTHPEAASNPFFFLVPAWATLPLVIVATTATVIASQAVISGIFSMTWQAVQLGYLPRLRVDHTSRKTIGHVFVPTMNWSLLFMALILVILFKSSTALASAYGMAVTGIMVITTFLTSYLALNNWGWGWWKVVPIFGIFLIIDITYFSVNLMKFTEGGWIPLVIGIFLWAIMTTWKKGRDILNNQIHQSGRTLLNFIKNIEQDPPLRIPGNAVYLSSTPDNEPLSLTINLKHNKVLHEKVVFLSIITKDIPRVYHSEKILIDDLGHDIYQVIYYVGFTETPNIPNLFEKCDELGLHLSLQDTTFFMSRGIPVASTTPHLPAWREHLFIWLAKNAMNATEFYKIPYKRVLELGIRLKL</sequence>
<dbReference type="EMBL" id="CP008941">
    <property type="protein sequence ID" value="AIK96433.1"/>
    <property type="molecule type" value="Genomic_DNA"/>
</dbReference>
<dbReference type="GO" id="GO:0015293">
    <property type="term" value="F:symporter activity"/>
    <property type="evidence" value="ECO:0007669"/>
    <property type="project" value="UniProtKB-UniRule"/>
</dbReference>
<comment type="catalytic activity">
    <reaction evidence="13">
        <text>K(+)(in) + H(+)(in) = K(+)(out) + H(+)(out)</text>
        <dbReference type="Rhea" id="RHEA:28490"/>
        <dbReference type="ChEBI" id="CHEBI:15378"/>
        <dbReference type="ChEBI" id="CHEBI:29103"/>
    </reaction>
</comment>
<dbReference type="InterPro" id="IPR003855">
    <property type="entry name" value="K+_transporter"/>
</dbReference>
<evidence type="ECO:0000256" key="1">
    <source>
        <dbReference type="ARBA" id="ARBA00004141"/>
    </source>
</evidence>
<name>A0A077AXU4_9PROT</name>
<evidence type="ECO:0000256" key="8">
    <source>
        <dbReference type="ARBA" id="ARBA00022847"/>
    </source>
</evidence>
<dbReference type="RefSeq" id="WP_038464841.1">
    <property type="nucleotide sequence ID" value="NZ_CP008941.1"/>
</dbReference>
<evidence type="ECO:0000256" key="2">
    <source>
        <dbReference type="ARBA" id="ARBA00007019"/>
    </source>
</evidence>
<feature type="transmembrane region" description="Helical" evidence="13">
    <location>
        <begin position="170"/>
        <end position="190"/>
    </location>
</feature>
<feature type="transmembrane region" description="Helical" evidence="13">
    <location>
        <begin position="102"/>
        <end position="128"/>
    </location>
</feature>
<keyword evidence="9 13" id="KW-0630">Potassium</keyword>